<dbReference type="Proteomes" id="UP000580250">
    <property type="component" value="Unassembled WGS sequence"/>
</dbReference>
<feature type="region of interest" description="Disordered" evidence="1">
    <location>
        <begin position="1"/>
        <end position="30"/>
    </location>
</feature>
<proteinExistence type="predicted"/>
<protein>
    <submittedName>
        <fullName evidence="3">Uncharacterized protein</fullName>
    </submittedName>
</protein>
<dbReference type="EMBL" id="CAJEWN010000192">
    <property type="protein sequence ID" value="CAD2171949.1"/>
    <property type="molecule type" value="Genomic_DNA"/>
</dbReference>
<keyword evidence="2" id="KW-0472">Membrane</keyword>
<name>A0A6V7VAH9_MELEN</name>
<organism evidence="3 4">
    <name type="scientific">Meloidogyne enterolobii</name>
    <name type="common">Root-knot nematode worm</name>
    <name type="synonym">Meloidogyne mayaguensis</name>
    <dbReference type="NCBI Taxonomy" id="390850"/>
    <lineage>
        <taxon>Eukaryota</taxon>
        <taxon>Metazoa</taxon>
        <taxon>Ecdysozoa</taxon>
        <taxon>Nematoda</taxon>
        <taxon>Chromadorea</taxon>
        <taxon>Rhabditida</taxon>
        <taxon>Tylenchina</taxon>
        <taxon>Tylenchomorpha</taxon>
        <taxon>Tylenchoidea</taxon>
        <taxon>Meloidogynidae</taxon>
        <taxon>Meloidogyninae</taxon>
        <taxon>Meloidogyne</taxon>
    </lineage>
</organism>
<keyword evidence="2" id="KW-1133">Transmembrane helix</keyword>
<evidence type="ECO:0000313" key="3">
    <source>
        <dbReference type="EMBL" id="CAD2171949.1"/>
    </source>
</evidence>
<evidence type="ECO:0000256" key="1">
    <source>
        <dbReference type="SAM" id="MobiDB-lite"/>
    </source>
</evidence>
<feature type="region of interest" description="Disordered" evidence="1">
    <location>
        <begin position="84"/>
        <end position="114"/>
    </location>
</feature>
<gene>
    <name evidence="3" type="ORF">MENT_LOCUS23477</name>
</gene>
<comment type="caution">
    <text evidence="3">The sequence shown here is derived from an EMBL/GenBank/DDBJ whole genome shotgun (WGS) entry which is preliminary data.</text>
</comment>
<evidence type="ECO:0000256" key="2">
    <source>
        <dbReference type="SAM" id="Phobius"/>
    </source>
</evidence>
<evidence type="ECO:0000313" key="4">
    <source>
        <dbReference type="Proteomes" id="UP000580250"/>
    </source>
</evidence>
<feature type="transmembrane region" description="Helical" evidence="2">
    <location>
        <begin position="128"/>
        <end position="153"/>
    </location>
</feature>
<accession>A0A6V7VAH9</accession>
<keyword evidence="2" id="KW-0812">Transmembrane</keyword>
<sequence>MYSNNVGYRKSVSETDSSSETSSNTSSNLSSVVLARQQELPFSYDTETGAGPSMAQADWNNNNRFDRNREATVFPVFTPAPRQPHQSMGGGGGVNSHPVGSGIRHQQPRQNESLHHQVTFSEAPNYKIIYLVALIIVTLLLISLIVIIVVLLATKRGNLLYFLLSNLTVKYSQTSPRLGRFIKIFFGSGKKSGFWVNRFTPNLRCQPVYLTQINVRFFPIIFEFS</sequence>
<feature type="compositionally biased region" description="Low complexity" evidence="1">
    <location>
        <begin position="14"/>
        <end position="30"/>
    </location>
</feature>
<dbReference type="AlphaFoldDB" id="A0A6V7VAH9"/>
<reference evidence="3 4" key="1">
    <citation type="submission" date="2020-08" db="EMBL/GenBank/DDBJ databases">
        <authorList>
            <person name="Koutsovoulos G."/>
            <person name="Danchin GJ E."/>
        </authorList>
    </citation>
    <scope>NUCLEOTIDE SEQUENCE [LARGE SCALE GENOMIC DNA]</scope>
</reference>